<comment type="caution">
    <text evidence="3">The sequence shown here is derived from an EMBL/GenBank/DDBJ whole genome shotgun (WGS) entry which is preliminary data.</text>
</comment>
<comment type="similarity">
    <text evidence="1">Belongs to the AHA1 family.</text>
</comment>
<dbReference type="SUPFAM" id="SSF55961">
    <property type="entry name" value="Bet v1-like"/>
    <property type="match status" value="1"/>
</dbReference>
<accession>A0A645G8V8</accession>
<sequence>MTKCAAMVEQKIPNVSAPELWAQWIDPEKLRSWFWPLYPDTVYKIDPKQGGLFHFYSKKTGVGAHGEITEYTPHESLCLSWYWEGEGNSDKETVKISFSDGLIKLEHCAGTLDSCTMYQNVWTDILYRLKGMFV</sequence>
<gene>
    <name evidence="3" type="ORF">SDC9_170739</name>
</gene>
<dbReference type="EMBL" id="VSSQ01071829">
    <property type="protein sequence ID" value="MPN23351.1"/>
    <property type="molecule type" value="Genomic_DNA"/>
</dbReference>
<dbReference type="InterPro" id="IPR023393">
    <property type="entry name" value="START-like_dom_sf"/>
</dbReference>
<reference evidence="3" key="1">
    <citation type="submission" date="2019-08" db="EMBL/GenBank/DDBJ databases">
        <authorList>
            <person name="Kucharzyk K."/>
            <person name="Murdoch R.W."/>
            <person name="Higgins S."/>
            <person name="Loffler F."/>
        </authorList>
    </citation>
    <scope>NUCLEOTIDE SEQUENCE</scope>
</reference>
<evidence type="ECO:0000256" key="1">
    <source>
        <dbReference type="ARBA" id="ARBA00006817"/>
    </source>
</evidence>
<protein>
    <recommendedName>
        <fullName evidence="2">Activator of Hsp90 ATPase homologue 1/2-like C-terminal domain-containing protein</fullName>
    </recommendedName>
</protein>
<evidence type="ECO:0000313" key="3">
    <source>
        <dbReference type="EMBL" id="MPN23351.1"/>
    </source>
</evidence>
<feature type="domain" description="Activator of Hsp90 ATPase homologue 1/2-like C-terminal" evidence="2">
    <location>
        <begin position="15"/>
        <end position="100"/>
    </location>
</feature>
<dbReference type="InterPro" id="IPR013538">
    <property type="entry name" value="ASHA1/2-like_C"/>
</dbReference>
<name>A0A645G8V8_9ZZZZ</name>
<dbReference type="AlphaFoldDB" id="A0A645G8V8"/>
<dbReference type="Pfam" id="PF08327">
    <property type="entry name" value="AHSA1"/>
    <property type="match status" value="1"/>
</dbReference>
<evidence type="ECO:0000259" key="2">
    <source>
        <dbReference type="Pfam" id="PF08327"/>
    </source>
</evidence>
<dbReference type="CDD" id="cd07814">
    <property type="entry name" value="SRPBCC_CalC_Aha1-like"/>
    <property type="match status" value="1"/>
</dbReference>
<organism evidence="3">
    <name type="scientific">bioreactor metagenome</name>
    <dbReference type="NCBI Taxonomy" id="1076179"/>
    <lineage>
        <taxon>unclassified sequences</taxon>
        <taxon>metagenomes</taxon>
        <taxon>ecological metagenomes</taxon>
    </lineage>
</organism>
<dbReference type="Gene3D" id="3.30.530.20">
    <property type="match status" value="1"/>
</dbReference>
<proteinExistence type="inferred from homology"/>